<accession>A0A645B7H0</accession>
<gene>
    <name evidence="1" type="ORF">SDC9_108223</name>
</gene>
<dbReference type="Gene3D" id="3.40.30.10">
    <property type="entry name" value="Glutaredoxin"/>
    <property type="match status" value="1"/>
</dbReference>
<dbReference type="AlphaFoldDB" id="A0A645B7H0"/>
<dbReference type="EMBL" id="VSSQ01018301">
    <property type="protein sequence ID" value="MPM61365.1"/>
    <property type="molecule type" value="Genomic_DNA"/>
</dbReference>
<evidence type="ECO:0000313" key="1">
    <source>
        <dbReference type="EMBL" id="MPM61365.1"/>
    </source>
</evidence>
<name>A0A645B7H0_9ZZZZ</name>
<dbReference type="PROSITE" id="PS00194">
    <property type="entry name" value="THIOREDOXIN_1"/>
    <property type="match status" value="1"/>
</dbReference>
<protein>
    <recommendedName>
        <fullName evidence="2">Glutaredoxin domain-containing protein</fullName>
    </recommendedName>
</protein>
<comment type="caution">
    <text evidence="1">The sequence shown here is derived from an EMBL/GenBank/DDBJ whole genome shotgun (WGS) entry which is preliminary data.</text>
</comment>
<dbReference type="InterPro" id="IPR036249">
    <property type="entry name" value="Thioredoxin-like_sf"/>
</dbReference>
<evidence type="ECO:0008006" key="2">
    <source>
        <dbReference type="Google" id="ProtNLM"/>
    </source>
</evidence>
<dbReference type="SUPFAM" id="SSF52833">
    <property type="entry name" value="Thioredoxin-like"/>
    <property type="match status" value="1"/>
</dbReference>
<reference evidence="1" key="1">
    <citation type="submission" date="2019-08" db="EMBL/GenBank/DDBJ databases">
        <authorList>
            <person name="Kucharzyk K."/>
            <person name="Murdoch R.W."/>
            <person name="Higgins S."/>
            <person name="Loffler F."/>
        </authorList>
    </citation>
    <scope>NUCLEOTIDE SEQUENCE</scope>
</reference>
<sequence>MIKKTISFLVIILVVFGLYKLLSTPPKNTTNINISDTNQSTEFDLIFYYGNTCPHCKNVEEFIAQNKVDQKVKISSKEVYENQENAKQLTQVVDQYCPELNQNGIGVPLAFDIKNQKCIQGDTPIIDFLKQQIK</sequence>
<proteinExistence type="predicted"/>
<dbReference type="InterPro" id="IPR017937">
    <property type="entry name" value="Thioredoxin_CS"/>
</dbReference>
<organism evidence="1">
    <name type="scientific">bioreactor metagenome</name>
    <dbReference type="NCBI Taxonomy" id="1076179"/>
    <lineage>
        <taxon>unclassified sequences</taxon>
        <taxon>metagenomes</taxon>
        <taxon>ecological metagenomes</taxon>
    </lineage>
</organism>